<name>A0A8T4GVV0_9EURY</name>
<evidence type="ECO:0000256" key="2">
    <source>
        <dbReference type="ARBA" id="ARBA00023002"/>
    </source>
</evidence>
<dbReference type="EMBL" id="JAGGLC010000003">
    <property type="protein sequence ID" value="MBP1987029.1"/>
    <property type="molecule type" value="Genomic_DNA"/>
</dbReference>
<dbReference type="AlphaFoldDB" id="A0A8T4GVV0"/>
<gene>
    <name evidence="5" type="ORF">J2753_001527</name>
</gene>
<reference evidence="5" key="1">
    <citation type="submission" date="2021-03" db="EMBL/GenBank/DDBJ databases">
        <title>Genomic Encyclopedia of Type Strains, Phase IV (KMG-IV): sequencing the most valuable type-strain genomes for metagenomic binning, comparative biology and taxonomic classification.</title>
        <authorList>
            <person name="Goeker M."/>
        </authorList>
    </citation>
    <scope>NUCLEOTIDE SEQUENCE</scope>
    <source>
        <strain evidence="5">DSM 26232</strain>
    </source>
</reference>
<dbReference type="OrthoDB" id="214187at2157"/>
<organism evidence="5 6">
    <name type="scientific">Halolamina salifodinae</name>
    <dbReference type="NCBI Taxonomy" id="1202767"/>
    <lineage>
        <taxon>Archaea</taxon>
        <taxon>Methanobacteriati</taxon>
        <taxon>Methanobacteriota</taxon>
        <taxon>Stenosarchaea group</taxon>
        <taxon>Halobacteria</taxon>
        <taxon>Halobacteriales</taxon>
        <taxon>Haloferacaceae</taxon>
    </lineage>
</organism>
<dbReference type="RefSeq" id="WP_209491312.1">
    <property type="nucleotide sequence ID" value="NZ_JAGGLC010000003.1"/>
</dbReference>
<dbReference type="GO" id="GO:0016491">
    <property type="term" value="F:oxidoreductase activity"/>
    <property type="evidence" value="ECO:0007669"/>
    <property type="project" value="UniProtKB-KW"/>
</dbReference>
<dbReference type="Proteomes" id="UP000823736">
    <property type="component" value="Unassembled WGS sequence"/>
</dbReference>
<protein>
    <submittedName>
        <fullName evidence="5">Threonine dehydrogenase-like Zn-dependent dehydrogenase</fullName>
    </submittedName>
</protein>
<keyword evidence="1" id="KW-0285">Flavoprotein</keyword>
<feature type="domain" description="FAD/NAD(P)-binding" evidence="4">
    <location>
        <begin position="11"/>
        <end position="118"/>
    </location>
</feature>
<dbReference type="Gene3D" id="3.50.50.60">
    <property type="entry name" value="FAD/NAD(P)-binding domain"/>
    <property type="match status" value="1"/>
</dbReference>
<dbReference type="InterPro" id="IPR050097">
    <property type="entry name" value="Ferredoxin-NADP_redctase_2"/>
</dbReference>
<accession>A0A8T4GVV0</accession>
<feature type="region of interest" description="Disordered" evidence="3">
    <location>
        <begin position="126"/>
        <end position="168"/>
    </location>
</feature>
<evidence type="ECO:0000256" key="3">
    <source>
        <dbReference type="SAM" id="MobiDB-lite"/>
    </source>
</evidence>
<dbReference type="InterPro" id="IPR023753">
    <property type="entry name" value="FAD/NAD-binding_dom"/>
</dbReference>
<evidence type="ECO:0000259" key="4">
    <source>
        <dbReference type="Pfam" id="PF07992"/>
    </source>
</evidence>
<evidence type="ECO:0000256" key="1">
    <source>
        <dbReference type="ARBA" id="ARBA00022630"/>
    </source>
</evidence>
<proteinExistence type="predicted"/>
<evidence type="ECO:0000313" key="5">
    <source>
        <dbReference type="EMBL" id="MBP1987029.1"/>
    </source>
</evidence>
<dbReference type="PANTHER" id="PTHR48105">
    <property type="entry name" value="THIOREDOXIN REDUCTASE 1-RELATED-RELATED"/>
    <property type="match status" value="1"/>
</dbReference>
<dbReference type="SUPFAM" id="SSF51905">
    <property type="entry name" value="FAD/NAD(P)-binding domain"/>
    <property type="match status" value="1"/>
</dbReference>
<evidence type="ECO:0000313" key="6">
    <source>
        <dbReference type="Proteomes" id="UP000823736"/>
    </source>
</evidence>
<dbReference type="InterPro" id="IPR036188">
    <property type="entry name" value="FAD/NAD-bd_sf"/>
</dbReference>
<feature type="compositionally biased region" description="Basic and acidic residues" evidence="3">
    <location>
        <begin position="126"/>
        <end position="142"/>
    </location>
</feature>
<dbReference type="PRINTS" id="PR00368">
    <property type="entry name" value="FADPNR"/>
</dbReference>
<dbReference type="Pfam" id="PF07992">
    <property type="entry name" value="Pyr_redox_2"/>
    <property type="match status" value="1"/>
</dbReference>
<sequence length="336" mass="36857">MAQDTRGAFDHDVAIVGGGPAGSSAAVFTARYGLDTVVFDRGRSSIQQCAVLENYLGFPGGIDAGTFYALMHDHVEAAGGAVVSDLVESVERADAGEGFRVEPQSGGSVTARRVIAATRYGGDYLRGLDSEGRGPSGREERSSSGNREPAAPGDSRTESGDSEDAMFESHEYDGETQEYFDKTYADPDGTTPVDGLFIASPYVETSPQAIMAAGQGARVGVGVVEAVRRDRGYPEGVTDYYDWVRREAELDEEWADRDRWREFFDQRLPEDHGLSEERVDELREREVDRRLDMYVSAADADQRAEEGKRRLLEQIDDDLVLEAAREIEADRATNDD</sequence>
<dbReference type="PRINTS" id="PR00469">
    <property type="entry name" value="PNDRDTASEII"/>
</dbReference>
<comment type="caution">
    <text evidence="5">The sequence shown here is derived from an EMBL/GenBank/DDBJ whole genome shotgun (WGS) entry which is preliminary data.</text>
</comment>
<keyword evidence="2" id="KW-0560">Oxidoreductase</keyword>
<keyword evidence="6" id="KW-1185">Reference proteome</keyword>